<protein>
    <submittedName>
        <fullName evidence="1">Uncharacterized protein</fullName>
    </submittedName>
</protein>
<gene>
    <name evidence="1" type="ordered locus">llmg_0695</name>
</gene>
<sequence>MGIVTPTPTPPPSNDNFFKQIEKLQANFSKEDNKIWTDINKE</sequence>
<dbReference type="HOGENOM" id="CLU_210957_0_0_9"/>
<evidence type="ECO:0000313" key="1">
    <source>
        <dbReference type="EMBL" id="CAL97298.1"/>
    </source>
</evidence>
<evidence type="ECO:0000313" key="2">
    <source>
        <dbReference type="Proteomes" id="UP000000364"/>
    </source>
</evidence>
<dbReference type="KEGG" id="llm:llmg_0695"/>
<dbReference type="EMBL" id="AM406671">
    <property type="protein sequence ID" value="CAL97298.1"/>
    <property type="molecule type" value="Genomic_DNA"/>
</dbReference>
<organism evidence="1 2">
    <name type="scientific">Lactococcus lactis subsp. cremoris (strain MG1363)</name>
    <dbReference type="NCBI Taxonomy" id="416870"/>
    <lineage>
        <taxon>Bacteria</taxon>
        <taxon>Bacillati</taxon>
        <taxon>Bacillota</taxon>
        <taxon>Bacilli</taxon>
        <taxon>Lactobacillales</taxon>
        <taxon>Streptococcaceae</taxon>
        <taxon>Lactococcus</taxon>
        <taxon>Lactococcus cremoris subsp. cremoris</taxon>
    </lineage>
</organism>
<name>A2RJ47_LACLM</name>
<reference evidence="1 2" key="1">
    <citation type="journal article" date="2007" name="J. Bacteriol.">
        <title>The complete genome sequence of the lactic acid bacterial paradigm Lactococcus lactis subsp. cremoris MG1363.</title>
        <authorList>
            <person name="Wegmann U."/>
            <person name="O'Connell-Motherway M."/>
            <person name="Zomer A."/>
            <person name="Buist G."/>
            <person name="Shearman C."/>
            <person name="Canchaya C."/>
            <person name="Ventura M."/>
            <person name="Goesmann A."/>
            <person name="Gasson M.J."/>
            <person name="Kuipers O.P."/>
            <person name="van Sinderen D."/>
            <person name="Kok J."/>
        </authorList>
    </citation>
    <scope>NUCLEOTIDE SEQUENCE [LARGE SCALE GENOMIC DNA]</scope>
    <source>
        <strain evidence="1 2">MG1363</strain>
    </source>
</reference>
<accession>A2RJ47</accession>
<dbReference type="Proteomes" id="UP000000364">
    <property type="component" value="Chromosome"/>
</dbReference>
<dbReference type="RefSeq" id="WP_011834690.1">
    <property type="nucleotide sequence ID" value="NC_009004.1"/>
</dbReference>
<dbReference type="AlphaFoldDB" id="A2RJ47"/>
<proteinExistence type="predicted"/>